<name>A0A379LRT2_9GAMM</name>
<sequence>MDPTTESLKRHLPKLVKQWLVTEHPALPFDKSLFQQQLEDDFTQLENSLSKETQNLNQHPNQQPTSSDSDDPTNSNMASNDEPSDFDALQGMLDKAMQKTKLAQQRQFPPAPLWQAVFNTLQSRNSNDEPLLVNLPNQAQYAAISQLLGAGLGQLGQIDNQTRLMLCELLAIDSGLNCDEQNKTLAQALFDIAEIDVEGCLPIKCVTQPKLSYARKRCISYKVKRRWHSKNRYFWIA</sequence>
<evidence type="ECO:0000313" key="2">
    <source>
        <dbReference type="EMBL" id="SUD98826.1"/>
    </source>
</evidence>
<protein>
    <submittedName>
        <fullName evidence="2">Uncharacterized protein</fullName>
    </submittedName>
</protein>
<evidence type="ECO:0000313" key="3">
    <source>
        <dbReference type="Proteomes" id="UP000254123"/>
    </source>
</evidence>
<dbReference type="Proteomes" id="UP000254123">
    <property type="component" value="Unassembled WGS sequence"/>
</dbReference>
<evidence type="ECO:0000256" key="1">
    <source>
        <dbReference type="SAM" id="MobiDB-lite"/>
    </source>
</evidence>
<proteinExistence type="predicted"/>
<dbReference type="AlphaFoldDB" id="A0A379LRT2"/>
<feature type="region of interest" description="Disordered" evidence="1">
    <location>
        <begin position="52"/>
        <end position="87"/>
    </location>
</feature>
<gene>
    <name evidence="2" type="ORF">NCTC10526_02806</name>
</gene>
<accession>A0A379LRT2</accession>
<dbReference type="EMBL" id="UGVC01000005">
    <property type="protein sequence ID" value="SUD98826.1"/>
    <property type="molecule type" value="Genomic_DNA"/>
</dbReference>
<feature type="compositionally biased region" description="Low complexity" evidence="1">
    <location>
        <begin position="60"/>
        <end position="76"/>
    </location>
</feature>
<organism evidence="2 3">
    <name type="scientific">Psychrobacter phenylpyruvicus</name>
    <dbReference type="NCBI Taxonomy" id="29432"/>
    <lineage>
        <taxon>Bacteria</taxon>
        <taxon>Pseudomonadati</taxon>
        <taxon>Pseudomonadota</taxon>
        <taxon>Gammaproteobacteria</taxon>
        <taxon>Moraxellales</taxon>
        <taxon>Moraxellaceae</taxon>
        <taxon>Psychrobacter</taxon>
    </lineage>
</organism>
<reference evidence="2 3" key="1">
    <citation type="submission" date="2018-06" db="EMBL/GenBank/DDBJ databases">
        <authorList>
            <consortium name="Pathogen Informatics"/>
            <person name="Doyle S."/>
        </authorList>
    </citation>
    <scope>NUCLEOTIDE SEQUENCE [LARGE SCALE GENOMIC DNA]</scope>
    <source>
        <strain evidence="2 3">NCTC10526</strain>
    </source>
</reference>
<keyword evidence="3" id="KW-1185">Reference proteome</keyword>